<evidence type="ECO:0000313" key="3">
    <source>
        <dbReference type="Proteomes" id="UP000054359"/>
    </source>
</evidence>
<evidence type="ECO:0008006" key="4">
    <source>
        <dbReference type="Google" id="ProtNLM"/>
    </source>
</evidence>
<feature type="signal peptide" evidence="1">
    <location>
        <begin position="1"/>
        <end position="24"/>
    </location>
</feature>
<feature type="non-terminal residue" evidence="2">
    <location>
        <position position="52"/>
    </location>
</feature>
<evidence type="ECO:0000313" key="2">
    <source>
        <dbReference type="EMBL" id="KFM68832.1"/>
    </source>
</evidence>
<proteinExistence type="predicted"/>
<dbReference type="Proteomes" id="UP000054359">
    <property type="component" value="Unassembled WGS sequence"/>
</dbReference>
<feature type="chain" id="PRO_5001829972" description="Secreted protein" evidence="1">
    <location>
        <begin position="25"/>
        <end position="52"/>
    </location>
</feature>
<dbReference type="AlphaFoldDB" id="A0A087TUP3"/>
<sequence>MEAEVERVLAVLLVALLLEQDVELEDKETAVLPLPPPLLLRRLLLEAMEDAD</sequence>
<dbReference type="EMBL" id="KK116809">
    <property type="protein sequence ID" value="KFM68832.1"/>
    <property type="molecule type" value="Genomic_DNA"/>
</dbReference>
<evidence type="ECO:0000256" key="1">
    <source>
        <dbReference type="SAM" id="SignalP"/>
    </source>
</evidence>
<organism evidence="2 3">
    <name type="scientific">Stegodyphus mimosarum</name>
    <name type="common">African social velvet spider</name>
    <dbReference type="NCBI Taxonomy" id="407821"/>
    <lineage>
        <taxon>Eukaryota</taxon>
        <taxon>Metazoa</taxon>
        <taxon>Ecdysozoa</taxon>
        <taxon>Arthropoda</taxon>
        <taxon>Chelicerata</taxon>
        <taxon>Arachnida</taxon>
        <taxon>Araneae</taxon>
        <taxon>Araneomorphae</taxon>
        <taxon>Entelegynae</taxon>
        <taxon>Eresoidea</taxon>
        <taxon>Eresidae</taxon>
        <taxon>Stegodyphus</taxon>
    </lineage>
</organism>
<keyword evidence="3" id="KW-1185">Reference proteome</keyword>
<accession>A0A087TUP3</accession>
<keyword evidence="1" id="KW-0732">Signal</keyword>
<name>A0A087TUP3_STEMI</name>
<protein>
    <recommendedName>
        <fullName evidence="4">Secreted protein</fullName>
    </recommendedName>
</protein>
<gene>
    <name evidence="2" type="ORF">X975_00278</name>
</gene>
<reference evidence="2 3" key="1">
    <citation type="submission" date="2013-11" db="EMBL/GenBank/DDBJ databases">
        <title>Genome sequencing of Stegodyphus mimosarum.</title>
        <authorList>
            <person name="Bechsgaard J."/>
        </authorList>
    </citation>
    <scope>NUCLEOTIDE SEQUENCE [LARGE SCALE GENOMIC DNA]</scope>
</reference>